<dbReference type="Proteomes" id="UP000813824">
    <property type="component" value="Unassembled WGS sequence"/>
</dbReference>
<keyword evidence="2" id="KW-1185">Reference proteome</keyword>
<feature type="non-terminal residue" evidence="1">
    <location>
        <position position="279"/>
    </location>
</feature>
<dbReference type="EMBL" id="JAEVFJ010000093">
    <property type="protein sequence ID" value="KAH8069435.1"/>
    <property type="molecule type" value="Genomic_DNA"/>
</dbReference>
<proteinExistence type="predicted"/>
<protein>
    <submittedName>
        <fullName evidence="1">Uncharacterized protein</fullName>
    </submittedName>
</protein>
<gene>
    <name evidence="1" type="ORF">BXZ70DRAFT_911726</name>
</gene>
<organism evidence="1 2">
    <name type="scientific">Cristinia sonorae</name>
    <dbReference type="NCBI Taxonomy" id="1940300"/>
    <lineage>
        <taxon>Eukaryota</taxon>
        <taxon>Fungi</taxon>
        <taxon>Dikarya</taxon>
        <taxon>Basidiomycota</taxon>
        <taxon>Agaricomycotina</taxon>
        <taxon>Agaricomycetes</taxon>
        <taxon>Agaricomycetidae</taxon>
        <taxon>Agaricales</taxon>
        <taxon>Pleurotineae</taxon>
        <taxon>Stephanosporaceae</taxon>
        <taxon>Cristinia</taxon>
    </lineage>
</organism>
<sequence length="279" mass="31763">MNLVVFCNEDRTDIRRVYQESLAGLVWTSLLLKEVCREIRSGCESDVLSRWAVVEEKCKGDIVAMMKLVAEGKDGSGVRRVVIGLGRPYEIVMIGGGQQEWEAFEASLSLSRWNLKKSHRPSDTRSRIEMAWLSADEQTVKNRNEMMWVQSVFGTAKRRVDELQIDPKMLQVQICSPSQLETYEDLAVDEFTRNTDGFFPADHTKGQWQNGLKTFDPVSVTNHDRTDVEVIRWVQRHAFDATALLSNGTRLAEVLDYPDTSTISAVNEVVKKVHKHMSL</sequence>
<evidence type="ECO:0000313" key="1">
    <source>
        <dbReference type="EMBL" id="KAH8069435.1"/>
    </source>
</evidence>
<comment type="caution">
    <text evidence="1">The sequence shown here is derived from an EMBL/GenBank/DDBJ whole genome shotgun (WGS) entry which is preliminary data.</text>
</comment>
<name>A0A8K0UDP5_9AGAR</name>
<dbReference type="AlphaFoldDB" id="A0A8K0UDP5"/>
<reference evidence="1" key="1">
    <citation type="journal article" date="2021" name="New Phytol.">
        <title>Evolutionary innovations through gain and loss of genes in the ectomycorrhizal Boletales.</title>
        <authorList>
            <person name="Wu G."/>
            <person name="Miyauchi S."/>
            <person name="Morin E."/>
            <person name="Kuo A."/>
            <person name="Drula E."/>
            <person name="Varga T."/>
            <person name="Kohler A."/>
            <person name="Feng B."/>
            <person name="Cao Y."/>
            <person name="Lipzen A."/>
            <person name="Daum C."/>
            <person name="Hundley H."/>
            <person name="Pangilinan J."/>
            <person name="Johnson J."/>
            <person name="Barry K."/>
            <person name="LaButti K."/>
            <person name="Ng V."/>
            <person name="Ahrendt S."/>
            <person name="Min B."/>
            <person name="Choi I.G."/>
            <person name="Park H."/>
            <person name="Plett J.M."/>
            <person name="Magnuson J."/>
            <person name="Spatafora J.W."/>
            <person name="Nagy L.G."/>
            <person name="Henrissat B."/>
            <person name="Grigoriev I.V."/>
            <person name="Yang Z.L."/>
            <person name="Xu J."/>
            <person name="Martin F.M."/>
        </authorList>
    </citation>
    <scope>NUCLEOTIDE SEQUENCE</scope>
    <source>
        <strain evidence="1">KKN 215</strain>
    </source>
</reference>
<accession>A0A8K0UDP5</accession>
<evidence type="ECO:0000313" key="2">
    <source>
        <dbReference type="Proteomes" id="UP000813824"/>
    </source>
</evidence>